<feature type="region of interest" description="Disordered" evidence="1">
    <location>
        <begin position="33"/>
        <end position="103"/>
    </location>
</feature>
<evidence type="ECO:0000256" key="1">
    <source>
        <dbReference type="SAM" id="MobiDB-lite"/>
    </source>
</evidence>
<feature type="compositionally biased region" description="Polar residues" evidence="1">
    <location>
        <begin position="68"/>
        <end position="79"/>
    </location>
</feature>
<feature type="compositionally biased region" description="Low complexity" evidence="1">
    <location>
        <begin position="80"/>
        <end position="103"/>
    </location>
</feature>
<comment type="caution">
    <text evidence="2">The sequence shown here is derived from an EMBL/GenBank/DDBJ whole genome shotgun (WGS) entry which is preliminary data.</text>
</comment>
<evidence type="ECO:0000313" key="2">
    <source>
        <dbReference type="EMBL" id="GFZ19363.1"/>
    </source>
</evidence>
<dbReference type="OrthoDB" id="1926607at2759"/>
<gene>
    <name evidence="2" type="ORF">Acr_28g0000680</name>
</gene>
<organism evidence="2 3">
    <name type="scientific">Actinidia rufa</name>
    <dbReference type="NCBI Taxonomy" id="165716"/>
    <lineage>
        <taxon>Eukaryota</taxon>
        <taxon>Viridiplantae</taxon>
        <taxon>Streptophyta</taxon>
        <taxon>Embryophyta</taxon>
        <taxon>Tracheophyta</taxon>
        <taxon>Spermatophyta</taxon>
        <taxon>Magnoliopsida</taxon>
        <taxon>eudicotyledons</taxon>
        <taxon>Gunneridae</taxon>
        <taxon>Pentapetalae</taxon>
        <taxon>asterids</taxon>
        <taxon>Ericales</taxon>
        <taxon>Actinidiaceae</taxon>
        <taxon>Actinidia</taxon>
    </lineage>
</organism>
<accession>A0A7J0H8D3</accession>
<feature type="compositionally biased region" description="Pro residues" evidence="1">
    <location>
        <begin position="46"/>
        <end position="62"/>
    </location>
</feature>
<dbReference type="AlphaFoldDB" id="A0A7J0H8D3"/>
<dbReference type="PANTHER" id="PTHR36378">
    <property type="entry name" value="COTTON FIBER PROTEIN"/>
    <property type="match status" value="1"/>
</dbReference>
<name>A0A7J0H8D3_9ERIC</name>
<dbReference type="Proteomes" id="UP000585474">
    <property type="component" value="Unassembled WGS sequence"/>
</dbReference>
<reference evidence="2 3" key="1">
    <citation type="submission" date="2019-07" db="EMBL/GenBank/DDBJ databases">
        <title>De Novo Assembly of kiwifruit Actinidia rufa.</title>
        <authorList>
            <person name="Sugita-Konishi S."/>
            <person name="Sato K."/>
            <person name="Mori E."/>
            <person name="Abe Y."/>
            <person name="Kisaki G."/>
            <person name="Hamano K."/>
            <person name="Suezawa K."/>
            <person name="Otani M."/>
            <person name="Fukuda T."/>
            <person name="Manabe T."/>
            <person name="Gomi K."/>
            <person name="Tabuchi M."/>
            <person name="Akimitsu K."/>
            <person name="Kataoka I."/>
        </authorList>
    </citation>
    <scope>NUCLEOTIDE SEQUENCE [LARGE SCALE GENOMIC DNA]</scope>
    <source>
        <strain evidence="3">cv. Fuchu</strain>
    </source>
</reference>
<proteinExistence type="predicted"/>
<protein>
    <submittedName>
        <fullName evidence="2">Uncharacterized protein</fullName>
    </submittedName>
</protein>
<keyword evidence="3" id="KW-1185">Reference proteome</keyword>
<dbReference type="PANTHER" id="PTHR36378:SF1">
    <property type="entry name" value="COTTON FIBER PROTEIN"/>
    <property type="match status" value="1"/>
</dbReference>
<evidence type="ECO:0000313" key="3">
    <source>
        <dbReference type="Proteomes" id="UP000585474"/>
    </source>
</evidence>
<sequence length="103" mass="10624">MLMVRHRPGGKTKPTVPVEVAASKGMLKKLLGSMRPLHLPDNNHSLPPPTPTVAQSPSPPPTIDASDNGGSATMSTPLTSSPDWSFASSSSSQYGSTQSTGAL</sequence>
<dbReference type="EMBL" id="BJWL01000028">
    <property type="protein sequence ID" value="GFZ19363.1"/>
    <property type="molecule type" value="Genomic_DNA"/>
</dbReference>